<proteinExistence type="predicted"/>
<dbReference type="EMBL" id="JBHSBV010000002">
    <property type="protein sequence ID" value="MFC4200627.1"/>
    <property type="molecule type" value="Genomic_DNA"/>
</dbReference>
<dbReference type="Pfam" id="PF08813">
    <property type="entry name" value="Phage_tail_3"/>
    <property type="match status" value="1"/>
</dbReference>
<comment type="caution">
    <text evidence="1">The sequence shown here is derived from an EMBL/GenBank/DDBJ whole genome shotgun (WGS) entry which is preliminary data.</text>
</comment>
<keyword evidence="2" id="KW-1185">Reference proteome</keyword>
<sequence>MSTIFADGSVVGFATVAGTAVPFSAITNAKPPIADITGDLDEGDVIAISSNNGALNRRPTVAGTVDSSGAELLGLDTTNTTLYPASGITGSLVAWSDFVDFSQQGDLAISGGEPQTYTGKYLEDPFGQEFAIPIGATARQYTLPLDYDDTLPWYAAAITATAERKPRVIRIKLPNGDMYYEYGYLHFNPSPALSSGNPAKNTATLLVFNERGTLIKAGA</sequence>
<name>A0ABV8NWM4_9BURK</name>
<accession>A0ABV8NWM4</accession>
<gene>
    <name evidence="1" type="ORF">ACFOY1_06660</name>
</gene>
<dbReference type="Proteomes" id="UP001595848">
    <property type="component" value="Unassembled WGS sequence"/>
</dbReference>
<protein>
    <submittedName>
        <fullName evidence="1">Phage tail protein</fullName>
    </submittedName>
</protein>
<organism evidence="1 2">
    <name type="scientific">Candidimonas humi</name>
    <dbReference type="NCBI Taxonomy" id="683355"/>
    <lineage>
        <taxon>Bacteria</taxon>
        <taxon>Pseudomonadati</taxon>
        <taxon>Pseudomonadota</taxon>
        <taxon>Betaproteobacteria</taxon>
        <taxon>Burkholderiales</taxon>
        <taxon>Alcaligenaceae</taxon>
        <taxon>Candidimonas</taxon>
    </lineage>
</organism>
<dbReference type="InterPro" id="IPR014918">
    <property type="entry name" value="Phage_tail_3"/>
</dbReference>
<dbReference type="RefSeq" id="WP_217964135.1">
    <property type="nucleotide sequence ID" value="NZ_JAHTBN010000003.1"/>
</dbReference>
<reference evidence="2" key="1">
    <citation type="journal article" date="2019" name="Int. J. Syst. Evol. Microbiol.">
        <title>The Global Catalogue of Microorganisms (GCM) 10K type strain sequencing project: providing services to taxonomists for standard genome sequencing and annotation.</title>
        <authorList>
            <consortium name="The Broad Institute Genomics Platform"/>
            <consortium name="The Broad Institute Genome Sequencing Center for Infectious Disease"/>
            <person name="Wu L."/>
            <person name="Ma J."/>
        </authorList>
    </citation>
    <scope>NUCLEOTIDE SEQUENCE [LARGE SCALE GENOMIC DNA]</scope>
    <source>
        <strain evidence="2">LMG 24813</strain>
    </source>
</reference>
<evidence type="ECO:0000313" key="1">
    <source>
        <dbReference type="EMBL" id="MFC4200627.1"/>
    </source>
</evidence>
<evidence type="ECO:0000313" key="2">
    <source>
        <dbReference type="Proteomes" id="UP001595848"/>
    </source>
</evidence>